<protein>
    <submittedName>
        <fullName evidence="1">Uncharacterized protein</fullName>
    </submittedName>
</protein>
<dbReference type="EMBL" id="CABIJS010000011">
    <property type="protein sequence ID" value="VUZ38995.1"/>
    <property type="molecule type" value="Genomic_DNA"/>
</dbReference>
<gene>
    <name evidence="1" type="ORF">WMSIL1_LOCUS505</name>
</gene>
<keyword evidence="2" id="KW-1185">Reference proteome</keyword>
<dbReference type="Proteomes" id="UP000321570">
    <property type="component" value="Unassembled WGS sequence"/>
</dbReference>
<organism evidence="1 2">
    <name type="scientific">Hymenolepis diminuta</name>
    <name type="common">Rat tapeworm</name>
    <dbReference type="NCBI Taxonomy" id="6216"/>
    <lineage>
        <taxon>Eukaryota</taxon>
        <taxon>Metazoa</taxon>
        <taxon>Spiralia</taxon>
        <taxon>Lophotrochozoa</taxon>
        <taxon>Platyhelminthes</taxon>
        <taxon>Cestoda</taxon>
        <taxon>Eucestoda</taxon>
        <taxon>Cyclophyllidea</taxon>
        <taxon>Hymenolepididae</taxon>
        <taxon>Hymenolepis</taxon>
    </lineage>
</organism>
<name>A0A564XVF4_HYMDI</name>
<feature type="non-terminal residue" evidence="1">
    <location>
        <position position="1"/>
    </location>
</feature>
<dbReference type="AlphaFoldDB" id="A0A564XVF4"/>
<proteinExistence type="predicted"/>
<evidence type="ECO:0000313" key="2">
    <source>
        <dbReference type="Proteomes" id="UP000321570"/>
    </source>
</evidence>
<reference evidence="1 2" key="1">
    <citation type="submission" date="2019-07" db="EMBL/GenBank/DDBJ databases">
        <authorList>
            <person name="Jastrzebski P J."/>
            <person name="Paukszto L."/>
            <person name="Jastrzebski P J."/>
        </authorList>
    </citation>
    <scope>NUCLEOTIDE SEQUENCE [LARGE SCALE GENOMIC DNA]</scope>
    <source>
        <strain evidence="1 2">WMS-il1</strain>
    </source>
</reference>
<accession>A0A564XVF4</accession>
<sequence length="97" mass="11064">LSCLIYNQKCLDEETVITSLIVENDTQDILFDGVRKLSITASDVENKTVRVIVTEGLWPKLNQKGDVLQLYRWRYNLSVVSSCLMFADRVTIPSVLK</sequence>
<evidence type="ECO:0000313" key="1">
    <source>
        <dbReference type="EMBL" id="VUZ38995.1"/>
    </source>
</evidence>